<proteinExistence type="predicted"/>
<dbReference type="PROSITE" id="PS51354">
    <property type="entry name" value="GLUTAREDOXIN_2"/>
    <property type="match status" value="1"/>
</dbReference>
<evidence type="ECO:0000313" key="7">
    <source>
        <dbReference type="EMBL" id="MBE9117960.1"/>
    </source>
</evidence>
<evidence type="ECO:0000256" key="4">
    <source>
        <dbReference type="ARBA" id="ARBA00047960"/>
    </source>
</evidence>
<dbReference type="EMBL" id="JADEWZ010000034">
    <property type="protein sequence ID" value="MBE9117960.1"/>
    <property type="molecule type" value="Genomic_DNA"/>
</dbReference>
<dbReference type="InterPro" id="IPR050983">
    <property type="entry name" value="GST_Omega/HSP26"/>
</dbReference>
<evidence type="ECO:0000259" key="6">
    <source>
        <dbReference type="PROSITE" id="PS50405"/>
    </source>
</evidence>
<dbReference type="InterPro" id="IPR004045">
    <property type="entry name" value="Glutathione_S-Trfase_N"/>
</dbReference>
<evidence type="ECO:0000256" key="2">
    <source>
        <dbReference type="ARBA" id="ARBA00022679"/>
    </source>
</evidence>
<reference evidence="7" key="1">
    <citation type="submission" date="2020-10" db="EMBL/GenBank/DDBJ databases">
        <authorList>
            <person name="Castelo-Branco R."/>
            <person name="Eusebio N."/>
            <person name="Adriana R."/>
            <person name="Vieira A."/>
            <person name="Brugerolle De Fraissinette N."/>
            <person name="Rezende De Castro R."/>
            <person name="Schneider M.P."/>
            <person name="Vasconcelos V."/>
            <person name="Leao P.N."/>
        </authorList>
    </citation>
    <scope>NUCLEOTIDE SEQUENCE</scope>
    <source>
        <strain evidence="7">LEGE 07157</strain>
    </source>
</reference>
<dbReference type="InterPro" id="IPR036282">
    <property type="entry name" value="Glutathione-S-Trfase_C_sf"/>
</dbReference>
<dbReference type="Gene3D" id="1.20.1050.10">
    <property type="match status" value="1"/>
</dbReference>
<dbReference type="InterPro" id="IPR010987">
    <property type="entry name" value="Glutathione-S-Trfase_C-like"/>
</dbReference>
<dbReference type="Pfam" id="PF13409">
    <property type="entry name" value="GST_N_2"/>
    <property type="match status" value="1"/>
</dbReference>
<dbReference type="Proteomes" id="UP000654482">
    <property type="component" value="Unassembled WGS sequence"/>
</dbReference>
<dbReference type="PANTHER" id="PTHR43968:SF6">
    <property type="entry name" value="GLUTATHIONE S-TRANSFERASE OMEGA"/>
    <property type="match status" value="1"/>
</dbReference>
<dbReference type="InterPro" id="IPR045073">
    <property type="entry name" value="Omega/Tau-like"/>
</dbReference>
<dbReference type="GO" id="GO:0004364">
    <property type="term" value="F:glutathione transferase activity"/>
    <property type="evidence" value="ECO:0007669"/>
    <property type="project" value="UniProtKB-EC"/>
</dbReference>
<sequence length="230" mass="27132">MTSITIYSASACPYAQRSRMVLLAKGIDFQLEEIDLNNKPENFQDISPYGKVPVLKHRDRRIWESAIINEYLEEVFPEPPLFPSDPQDRAMARIWIDFANTKFAPAFYKLLLTQDPKIQQEWSKELQNHLHFIEREAFKNAETGAFWLGQTLSLVDISFYPWFERWSALSHYRNIEIPPSCTRLHQWHQAMENSPIVQQTRREANFHIQQYDKYANGTASGTTAREMRRY</sequence>
<feature type="domain" description="GST C-terminal" evidence="6">
    <location>
        <begin position="85"/>
        <end position="215"/>
    </location>
</feature>
<dbReference type="Pfam" id="PF13410">
    <property type="entry name" value="GST_C_2"/>
    <property type="match status" value="1"/>
</dbReference>
<dbReference type="PRINTS" id="PR01625">
    <property type="entry name" value="GSTRNSFRASEO"/>
</dbReference>
<dbReference type="GO" id="GO:0005737">
    <property type="term" value="C:cytoplasm"/>
    <property type="evidence" value="ECO:0007669"/>
    <property type="project" value="InterPro"/>
</dbReference>
<evidence type="ECO:0000313" key="8">
    <source>
        <dbReference type="Proteomes" id="UP000654482"/>
    </source>
</evidence>
<evidence type="ECO:0000256" key="3">
    <source>
        <dbReference type="ARBA" id="ARBA00023002"/>
    </source>
</evidence>
<dbReference type="EC" id="2.5.1.18" evidence="1"/>
<dbReference type="GO" id="GO:0045174">
    <property type="term" value="F:glutathione dehydrogenase (ascorbate) activity"/>
    <property type="evidence" value="ECO:0007669"/>
    <property type="project" value="UniProtKB-ARBA"/>
</dbReference>
<keyword evidence="8" id="KW-1185">Reference proteome</keyword>
<dbReference type="Gene3D" id="3.40.30.10">
    <property type="entry name" value="Glutaredoxin"/>
    <property type="match status" value="1"/>
</dbReference>
<keyword evidence="3" id="KW-0560">Oxidoreductase</keyword>
<dbReference type="PROSITE" id="PS50405">
    <property type="entry name" value="GST_CTER"/>
    <property type="match status" value="1"/>
</dbReference>
<accession>A0A8J7JDH4</accession>
<protein>
    <recommendedName>
        <fullName evidence="1">glutathione transferase</fullName>
        <ecNumber evidence="1">2.5.1.18</ecNumber>
    </recommendedName>
</protein>
<evidence type="ECO:0000256" key="1">
    <source>
        <dbReference type="ARBA" id="ARBA00012452"/>
    </source>
</evidence>
<dbReference type="PROSITE" id="PS50404">
    <property type="entry name" value="GST_NTER"/>
    <property type="match status" value="1"/>
</dbReference>
<evidence type="ECO:0000259" key="5">
    <source>
        <dbReference type="PROSITE" id="PS50404"/>
    </source>
</evidence>
<dbReference type="InterPro" id="IPR040079">
    <property type="entry name" value="Glutathione_S-Trfase"/>
</dbReference>
<comment type="catalytic activity">
    <reaction evidence="4">
        <text>RX + glutathione = an S-substituted glutathione + a halide anion + H(+)</text>
        <dbReference type="Rhea" id="RHEA:16437"/>
        <dbReference type="ChEBI" id="CHEBI:15378"/>
        <dbReference type="ChEBI" id="CHEBI:16042"/>
        <dbReference type="ChEBI" id="CHEBI:17792"/>
        <dbReference type="ChEBI" id="CHEBI:57925"/>
        <dbReference type="ChEBI" id="CHEBI:90779"/>
        <dbReference type="EC" id="2.5.1.18"/>
    </reaction>
</comment>
<dbReference type="PANTHER" id="PTHR43968">
    <property type="match status" value="1"/>
</dbReference>
<organism evidence="7 8">
    <name type="scientific">Lusitaniella coriacea LEGE 07157</name>
    <dbReference type="NCBI Taxonomy" id="945747"/>
    <lineage>
        <taxon>Bacteria</taxon>
        <taxon>Bacillati</taxon>
        <taxon>Cyanobacteriota</taxon>
        <taxon>Cyanophyceae</taxon>
        <taxon>Spirulinales</taxon>
        <taxon>Lusitaniellaceae</taxon>
        <taxon>Lusitaniella</taxon>
    </lineage>
</organism>
<dbReference type="SFLD" id="SFLDG00358">
    <property type="entry name" value="Main_(cytGST)"/>
    <property type="match status" value="1"/>
</dbReference>
<dbReference type="SUPFAM" id="SSF52833">
    <property type="entry name" value="Thioredoxin-like"/>
    <property type="match status" value="1"/>
</dbReference>
<comment type="caution">
    <text evidence="7">The sequence shown here is derived from an EMBL/GenBank/DDBJ whole genome shotgun (WGS) entry which is preliminary data.</text>
</comment>
<feature type="domain" description="GST N-terminal" evidence="5">
    <location>
        <begin position="2"/>
        <end position="80"/>
    </location>
</feature>
<dbReference type="SUPFAM" id="SSF47616">
    <property type="entry name" value="GST C-terminal domain-like"/>
    <property type="match status" value="1"/>
</dbReference>
<keyword evidence="2" id="KW-0808">Transferase</keyword>
<dbReference type="InterPro" id="IPR036249">
    <property type="entry name" value="Thioredoxin-like_sf"/>
</dbReference>
<dbReference type="RefSeq" id="WP_194031046.1">
    <property type="nucleotide sequence ID" value="NZ_JADEWZ010000034.1"/>
</dbReference>
<dbReference type="InterPro" id="IPR005442">
    <property type="entry name" value="GST_omega"/>
</dbReference>
<dbReference type="AlphaFoldDB" id="A0A8J7JDH4"/>
<gene>
    <name evidence="7" type="ORF">IQ249_18850</name>
</gene>
<name>A0A8J7JDH4_9CYAN</name>
<dbReference type="SFLD" id="SFLDG01152">
    <property type="entry name" value="Main.3:_Omega-_and_Tau-like"/>
    <property type="match status" value="1"/>
</dbReference>
<dbReference type="SFLD" id="SFLDS00019">
    <property type="entry name" value="Glutathione_Transferase_(cytos"/>
    <property type="match status" value="1"/>
</dbReference>